<sequence length="240" mass="25731">MSDPILVARGLTKRYGARAVVDDLSFEVAAGAVTALLGPNGAGKTTLLRMVLGLSRPTSGDVLLEGSPYRELPNPSSVVGALLDDHGFHPDRSAYDHLRIMAAANRIERSRCDAVLESVALAERARDRVRTYSLGMRQRLGLAAAMLGEPRMLILDEPMNGLDPEGMHWLRGYLRDFASGGGAVLVSSHVLSEVEQFADEVLIVDRGRKIAAGALSDVVEESSTLERTLLALTGSGETRP</sequence>
<evidence type="ECO:0000256" key="1">
    <source>
        <dbReference type="ARBA" id="ARBA00005417"/>
    </source>
</evidence>
<dbReference type="AlphaFoldDB" id="A0A1G7DEH3"/>
<comment type="similarity">
    <text evidence="1">Belongs to the ABC transporter superfamily.</text>
</comment>
<dbReference type="GO" id="GO:0005524">
    <property type="term" value="F:ATP binding"/>
    <property type="evidence" value="ECO:0007669"/>
    <property type="project" value="UniProtKB-KW"/>
</dbReference>
<evidence type="ECO:0000256" key="4">
    <source>
        <dbReference type="ARBA" id="ARBA00022840"/>
    </source>
</evidence>
<dbReference type="PROSITE" id="PS00211">
    <property type="entry name" value="ABC_TRANSPORTER_1"/>
    <property type="match status" value="1"/>
</dbReference>
<accession>A0A1G7DEH3</accession>
<reference evidence="7" key="1">
    <citation type="submission" date="2016-10" db="EMBL/GenBank/DDBJ databases">
        <authorList>
            <person name="Varghese N."/>
            <person name="Submissions S."/>
        </authorList>
    </citation>
    <scope>NUCLEOTIDE SEQUENCE [LARGE SCALE GENOMIC DNA]</scope>
    <source>
        <strain evidence="7">CGMCC 4.3516</strain>
    </source>
</reference>
<evidence type="ECO:0000259" key="5">
    <source>
        <dbReference type="PROSITE" id="PS50893"/>
    </source>
</evidence>
<keyword evidence="3" id="KW-0547">Nucleotide-binding</keyword>
<dbReference type="RefSeq" id="WP_091040471.1">
    <property type="nucleotide sequence ID" value="NZ_FNAD01000024.1"/>
</dbReference>
<name>A0A1G7DEH3_9ACTN</name>
<evidence type="ECO:0000256" key="3">
    <source>
        <dbReference type="ARBA" id="ARBA00022741"/>
    </source>
</evidence>
<keyword evidence="7" id="KW-1185">Reference proteome</keyword>
<dbReference type="STRING" id="58114.SAMN05216270_12420"/>
<gene>
    <name evidence="6" type="ORF">SAMN05216270_12420</name>
</gene>
<dbReference type="Gene3D" id="3.40.50.300">
    <property type="entry name" value="P-loop containing nucleotide triphosphate hydrolases"/>
    <property type="match status" value="1"/>
</dbReference>
<evidence type="ECO:0000256" key="2">
    <source>
        <dbReference type="ARBA" id="ARBA00022448"/>
    </source>
</evidence>
<dbReference type="PANTHER" id="PTHR43335">
    <property type="entry name" value="ABC TRANSPORTER, ATP-BINDING PROTEIN"/>
    <property type="match status" value="1"/>
</dbReference>
<feature type="domain" description="ABC transporter" evidence="5">
    <location>
        <begin position="6"/>
        <end position="231"/>
    </location>
</feature>
<protein>
    <submittedName>
        <fullName evidence="6">ABC-2 type transport system ATP-binding protein</fullName>
    </submittedName>
</protein>
<dbReference type="Pfam" id="PF00005">
    <property type="entry name" value="ABC_tran"/>
    <property type="match status" value="1"/>
</dbReference>
<proteinExistence type="inferred from homology"/>
<dbReference type="InterPro" id="IPR027417">
    <property type="entry name" value="P-loop_NTPase"/>
</dbReference>
<dbReference type="SUPFAM" id="SSF52540">
    <property type="entry name" value="P-loop containing nucleoside triphosphate hydrolases"/>
    <property type="match status" value="1"/>
</dbReference>
<dbReference type="PANTHER" id="PTHR43335:SF4">
    <property type="entry name" value="ABC TRANSPORTER, ATP-BINDING PROTEIN"/>
    <property type="match status" value="1"/>
</dbReference>
<dbReference type="EMBL" id="FNAD01000024">
    <property type="protein sequence ID" value="SDE49205.1"/>
    <property type="molecule type" value="Genomic_DNA"/>
</dbReference>
<dbReference type="InterPro" id="IPR017871">
    <property type="entry name" value="ABC_transporter-like_CS"/>
</dbReference>
<dbReference type="Proteomes" id="UP000198949">
    <property type="component" value="Unassembled WGS sequence"/>
</dbReference>
<organism evidence="6 7">
    <name type="scientific">Glycomyces harbinensis</name>
    <dbReference type="NCBI Taxonomy" id="58114"/>
    <lineage>
        <taxon>Bacteria</taxon>
        <taxon>Bacillati</taxon>
        <taxon>Actinomycetota</taxon>
        <taxon>Actinomycetes</taxon>
        <taxon>Glycomycetales</taxon>
        <taxon>Glycomycetaceae</taxon>
        <taxon>Glycomyces</taxon>
    </lineage>
</organism>
<keyword evidence="4 6" id="KW-0067">ATP-binding</keyword>
<dbReference type="OrthoDB" id="9804819at2"/>
<dbReference type="SMART" id="SM00382">
    <property type="entry name" value="AAA"/>
    <property type="match status" value="1"/>
</dbReference>
<dbReference type="InterPro" id="IPR003593">
    <property type="entry name" value="AAA+_ATPase"/>
</dbReference>
<evidence type="ECO:0000313" key="7">
    <source>
        <dbReference type="Proteomes" id="UP000198949"/>
    </source>
</evidence>
<evidence type="ECO:0000313" key="6">
    <source>
        <dbReference type="EMBL" id="SDE49205.1"/>
    </source>
</evidence>
<dbReference type="InterPro" id="IPR003439">
    <property type="entry name" value="ABC_transporter-like_ATP-bd"/>
</dbReference>
<keyword evidence="2" id="KW-0813">Transport</keyword>
<dbReference type="GO" id="GO:0016887">
    <property type="term" value="F:ATP hydrolysis activity"/>
    <property type="evidence" value="ECO:0007669"/>
    <property type="project" value="InterPro"/>
</dbReference>
<dbReference type="PROSITE" id="PS50893">
    <property type="entry name" value="ABC_TRANSPORTER_2"/>
    <property type="match status" value="1"/>
</dbReference>